<dbReference type="EMBL" id="GBRH01206956">
    <property type="protein sequence ID" value="JAD90939.1"/>
    <property type="molecule type" value="Transcribed_RNA"/>
</dbReference>
<reference evidence="1" key="1">
    <citation type="submission" date="2014-09" db="EMBL/GenBank/DDBJ databases">
        <authorList>
            <person name="Magalhaes I.L.F."/>
            <person name="Oliveira U."/>
            <person name="Santos F.R."/>
            <person name="Vidigal T.H.D.A."/>
            <person name="Brescovit A.D."/>
            <person name="Santos A.J."/>
        </authorList>
    </citation>
    <scope>NUCLEOTIDE SEQUENCE</scope>
    <source>
        <tissue evidence="1">Shoot tissue taken approximately 20 cm above the soil surface</tissue>
    </source>
</reference>
<reference evidence="1" key="2">
    <citation type="journal article" date="2015" name="Data Brief">
        <title>Shoot transcriptome of the giant reed, Arundo donax.</title>
        <authorList>
            <person name="Barrero R.A."/>
            <person name="Guerrero F.D."/>
            <person name="Moolhuijzen P."/>
            <person name="Goolsby J.A."/>
            <person name="Tidwell J."/>
            <person name="Bellgard S.E."/>
            <person name="Bellgard M.I."/>
        </authorList>
    </citation>
    <scope>NUCLEOTIDE SEQUENCE</scope>
    <source>
        <tissue evidence="1">Shoot tissue taken approximately 20 cm above the soil surface</tissue>
    </source>
</reference>
<dbReference type="AlphaFoldDB" id="A0A0A9DQR0"/>
<accession>A0A0A9DQR0</accession>
<evidence type="ECO:0000313" key="1">
    <source>
        <dbReference type="EMBL" id="JAD90939.1"/>
    </source>
</evidence>
<protein>
    <submittedName>
        <fullName evidence="1">Uncharacterized protein</fullName>
    </submittedName>
</protein>
<proteinExistence type="predicted"/>
<organism evidence="1">
    <name type="scientific">Arundo donax</name>
    <name type="common">Giant reed</name>
    <name type="synonym">Donax arundinaceus</name>
    <dbReference type="NCBI Taxonomy" id="35708"/>
    <lineage>
        <taxon>Eukaryota</taxon>
        <taxon>Viridiplantae</taxon>
        <taxon>Streptophyta</taxon>
        <taxon>Embryophyta</taxon>
        <taxon>Tracheophyta</taxon>
        <taxon>Spermatophyta</taxon>
        <taxon>Magnoliopsida</taxon>
        <taxon>Liliopsida</taxon>
        <taxon>Poales</taxon>
        <taxon>Poaceae</taxon>
        <taxon>PACMAD clade</taxon>
        <taxon>Arundinoideae</taxon>
        <taxon>Arundineae</taxon>
        <taxon>Arundo</taxon>
    </lineage>
</organism>
<name>A0A0A9DQR0_ARUDO</name>
<sequence>MVQTSGRRNRLAVGIRCQWFMARVRIIMTGAPGCFSSASNIPIGSGTLCRRLRCRCWSRWLSPLGVRELFT</sequence>